<protein>
    <recommendedName>
        <fullName evidence="4">DUF4145 domain-containing protein</fullName>
    </recommendedName>
</protein>
<comment type="caution">
    <text evidence="2">The sequence shown here is derived from an EMBL/GenBank/DDBJ whole genome shotgun (WGS) entry which is preliminary data.</text>
</comment>
<reference evidence="2 3" key="1">
    <citation type="submission" date="2019-02" db="EMBL/GenBank/DDBJ databases">
        <title>Draft genome sequences of novel Actinobacteria.</title>
        <authorList>
            <person name="Sahin N."/>
            <person name="Ay H."/>
            <person name="Saygin H."/>
        </authorList>
    </citation>
    <scope>NUCLEOTIDE SEQUENCE [LARGE SCALE GENOMIC DNA]</scope>
    <source>
        <strain evidence="2 3">KC201</strain>
    </source>
</reference>
<sequence length="306" mass="33150">MVEINWHVVNNGLDFLESAVELLGSGGAREVKYAALHLSASIETLLKVRLAREHWTLVVADPREAQRTKYEAGDFKSATIDQALDRLAGIANVAISEKDRQRITSLNRTRNQIAHFALIGDNPLATRATVARAMEALLRFIEKELAPGAPDDERELINDTYASVMERIREIEVMVRERMKSLKPVISQAGVPVVKCPECLNEAYLFADGEPGSCLFCAYRLAGVVAADDYASNVLGESEYATVKDGGEWIVGHCHICADRALVDGIVTTGSVKPPKDAFLVGTTVSGASLIGALGAVSGSRRGQMR</sequence>
<dbReference type="OrthoDB" id="3818700at2"/>
<dbReference type="InterPro" id="IPR006439">
    <property type="entry name" value="HAD-SF_hydro_IA"/>
</dbReference>
<gene>
    <name evidence="2" type="ORF">E1267_02975</name>
</gene>
<evidence type="ECO:0000313" key="3">
    <source>
        <dbReference type="Proteomes" id="UP000295157"/>
    </source>
</evidence>
<dbReference type="NCBIfam" id="TIGR01549">
    <property type="entry name" value="HAD-SF-IA-v1"/>
    <property type="match status" value="1"/>
</dbReference>
<proteinExistence type="predicted"/>
<dbReference type="EMBL" id="SMJZ01000006">
    <property type="protein sequence ID" value="TDC10720.1"/>
    <property type="molecule type" value="Genomic_DNA"/>
</dbReference>
<evidence type="ECO:0008006" key="4">
    <source>
        <dbReference type="Google" id="ProtNLM"/>
    </source>
</evidence>
<accession>A0A4R4NRX3</accession>
<evidence type="ECO:0000256" key="1">
    <source>
        <dbReference type="SAM" id="Phobius"/>
    </source>
</evidence>
<keyword evidence="1" id="KW-0472">Membrane</keyword>
<dbReference type="RefSeq" id="WP_132329478.1">
    <property type="nucleotide sequence ID" value="NZ_SMJZ01000006.1"/>
</dbReference>
<organism evidence="2 3">
    <name type="scientific">Nonomuraea longispora</name>
    <dbReference type="NCBI Taxonomy" id="1848320"/>
    <lineage>
        <taxon>Bacteria</taxon>
        <taxon>Bacillati</taxon>
        <taxon>Actinomycetota</taxon>
        <taxon>Actinomycetes</taxon>
        <taxon>Streptosporangiales</taxon>
        <taxon>Streptosporangiaceae</taxon>
        <taxon>Nonomuraea</taxon>
    </lineage>
</organism>
<name>A0A4R4NRX3_9ACTN</name>
<dbReference type="AlphaFoldDB" id="A0A4R4NRX3"/>
<keyword evidence="3" id="KW-1185">Reference proteome</keyword>
<feature type="transmembrane region" description="Helical" evidence="1">
    <location>
        <begin position="278"/>
        <end position="297"/>
    </location>
</feature>
<evidence type="ECO:0000313" key="2">
    <source>
        <dbReference type="EMBL" id="TDC10720.1"/>
    </source>
</evidence>
<dbReference type="Proteomes" id="UP000295157">
    <property type="component" value="Unassembled WGS sequence"/>
</dbReference>
<keyword evidence="1" id="KW-0812">Transmembrane</keyword>
<keyword evidence="1" id="KW-1133">Transmembrane helix</keyword>